<accession>A0A0A1T7X0</accession>
<dbReference type="STRING" id="1531966.A0A0A1T7X0"/>
<dbReference type="InterPro" id="IPR058664">
    <property type="entry name" value="ARB_00930-like_C"/>
</dbReference>
<evidence type="ECO:0000259" key="3">
    <source>
        <dbReference type="Pfam" id="PF26335"/>
    </source>
</evidence>
<reference evidence="4 5" key="1">
    <citation type="journal article" date="2015" name="Genome Announc.">
        <title>Draft Genome Sequence and Gene Annotation of the Entomopathogenic Fungus Verticillium hemipterigenum.</title>
        <authorList>
            <person name="Horn F."/>
            <person name="Habel A."/>
            <person name="Scharf D.H."/>
            <person name="Dworschak J."/>
            <person name="Brakhage A.A."/>
            <person name="Guthke R."/>
            <person name="Hertweck C."/>
            <person name="Linde J."/>
        </authorList>
    </citation>
    <scope>NUCLEOTIDE SEQUENCE [LARGE SCALE GENOMIC DNA]</scope>
</reference>
<evidence type="ECO:0000259" key="2">
    <source>
        <dbReference type="Pfam" id="PF00144"/>
    </source>
</evidence>
<keyword evidence="5" id="KW-1185">Reference proteome</keyword>
<dbReference type="HOGENOM" id="CLU_019706_0_0_1"/>
<feature type="chain" id="PRO_5001978990" evidence="1">
    <location>
        <begin position="19"/>
        <end position="581"/>
    </location>
</feature>
<feature type="domain" description="Beta-lactamase-related" evidence="2">
    <location>
        <begin position="100"/>
        <end position="408"/>
    </location>
</feature>
<dbReference type="InterPro" id="IPR012338">
    <property type="entry name" value="Beta-lactam/transpept-like"/>
</dbReference>
<dbReference type="InterPro" id="IPR001466">
    <property type="entry name" value="Beta-lactam-related"/>
</dbReference>
<dbReference type="PANTHER" id="PTHR22935:SF97">
    <property type="entry name" value="BETA-LACTAMASE-RELATED DOMAIN-CONTAINING PROTEIN"/>
    <property type="match status" value="1"/>
</dbReference>
<evidence type="ECO:0000256" key="1">
    <source>
        <dbReference type="SAM" id="SignalP"/>
    </source>
</evidence>
<dbReference type="Pfam" id="PF00144">
    <property type="entry name" value="Beta-lactamase"/>
    <property type="match status" value="1"/>
</dbReference>
<feature type="domain" description="Beta-lactamase-like ARB-00930-like C-terminal" evidence="3">
    <location>
        <begin position="431"/>
        <end position="580"/>
    </location>
</feature>
<sequence length="581" mass="62372">MLYKYYALFCVLSPAVICAEEQAILGPAFEKPTRIADEAAFATIAESTNTVLQDMFLTGRTSYGNLHGNDTALSVNMVSLDCSAPLFDYHFTPSTLNTSAGSTSSVTADSMYRIGSISKLFTVYTLLVNGGRKIWDAPVTEFLPELKQSNHQNASAIDRVRWDTVTVGGIASQLGGIGRDSDSGDLATSGFPATAAGLPSLLPSEIPSCGENGDLLPCDRAEFFHTYTQRHPVFLSYNTPIYSNSGFRLLAYVIDAITRLSYNEVLQDTVLKPLGLGNTMPITPTEKGRGVIPKGDSGFFRQYGDEVATAGIYASSGDLSQFGKSILQSKQLSVTETLRWMKPQAHTSSLTFSVGAPWEIWRVKTGVTSGRITDLYTKSGSVGVYNSLLILIPDYNVAISMVSAGPDSALALKMASETTVQQFVPIIESIARAQSCKRYCGKYASSRTNSSLVLGVDETVSGLVVKEWISRGKDIKAFAQAYSDSTGNGAITNIKVLPTDLSTVGASGTNISHRAIIEALPAAYNPVTTRVFNVNASAWGSVDLIMYGNVAVDDFVFQVKSTGVADSVNIRVLRDVLHKVA</sequence>
<name>A0A0A1T7X0_9HYPO</name>
<organism evidence="4 5">
    <name type="scientific">[Torrubiella] hemipterigena</name>
    <dbReference type="NCBI Taxonomy" id="1531966"/>
    <lineage>
        <taxon>Eukaryota</taxon>
        <taxon>Fungi</taxon>
        <taxon>Dikarya</taxon>
        <taxon>Ascomycota</taxon>
        <taxon>Pezizomycotina</taxon>
        <taxon>Sordariomycetes</taxon>
        <taxon>Hypocreomycetidae</taxon>
        <taxon>Hypocreales</taxon>
        <taxon>Clavicipitaceae</taxon>
        <taxon>Clavicipitaceae incertae sedis</taxon>
        <taxon>'Torrubiella' clade</taxon>
    </lineage>
</organism>
<dbReference type="OrthoDB" id="10250282at2759"/>
<evidence type="ECO:0000313" key="4">
    <source>
        <dbReference type="EMBL" id="CEJ82382.1"/>
    </source>
</evidence>
<evidence type="ECO:0000313" key="5">
    <source>
        <dbReference type="Proteomes" id="UP000039046"/>
    </source>
</evidence>
<dbReference type="PANTHER" id="PTHR22935">
    <property type="entry name" value="PENICILLIN-BINDING PROTEIN"/>
    <property type="match status" value="1"/>
</dbReference>
<proteinExistence type="predicted"/>
<dbReference type="InterPro" id="IPR051478">
    <property type="entry name" value="Beta-lactamase-like_AB/R"/>
</dbReference>
<keyword evidence="1" id="KW-0732">Signal</keyword>
<feature type="signal peptide" evidence="1">
    <location>
        <begin position="1"/>
        <end position="18"/>
    </location>
</feature>
<dbReference type="AlphaFoldDB" id="A0A0A1T7X0"/>
<dbReference type="Gene3D" id="3.40.710.10">
    <property type="entry name" value="DD-peptidase/beta-lactamase superfamily"/>
    <property type="match status" value="1"/>
</dbReference>
<gene>
    <name evidence="4" type="ORF">VHEMI02450</name>
</gene>
<protein>
    <submittedName>
        <fullName evidence="4">Uncharacterized protein</fullName>
    </submittedName>
</protein>
<dbReference type="Proteomes" id="UP000039046">
    <property type="component" value="Unassembled WGS sequence"/>
</dbReference>
<dbReference type="SUPFAM" id="SSF56601">
    <property type="entry name" value="beta-lactamase/transpeptidase-like"/>
    <property type="match status" value="1"/>
</dbReference>
<dbReference type="Pfam" id="PF26335">
    <property type="entry name" value="ARB_00930_C"/>
    <property type="match status" value="1"/>
</dbReference>
<dbReference type="EMBL" id="CDHN01000001">
    <property type="protein sequence ID" value="CEJ82382.1"/>
    <property type="molecule type" value="Genomic_DNA"/>
</dbReference>